<sequence>MGKKEREYISFIENESLTFTEADRQQTLQQIHTAKKKRKRTSTSYIGPTIATMLIVILAIGVIMPSLYTKDNQAVSTDVKNTFSVLILAEESHRSVFQLVLTYNSAMESIKLVPIPRDAYATIIDAHNDNMRKDKIANAMAYNQEIEPVIATFENYFDVPIDYYAVISTEFLKDWVETDKHRSTTKMVWDKINYKENSSKLVEQLTEQIESTNLSSAKLDKIRDGIHSFSIETKDITIKKKKITVDGIYYEKIDEGVLNQISNELNEHLNEK</sequence>
<dbReference type="Proteomes" id="UP000675284">
    <property type="component" value="Unassembled WGS sequence"/>
</dbReference>
<dbReference type="AlphaFoldDB" id="A0A941DQB2"/>
<evidence type="ECO:0000313" key="4">
    <source>
        <dbReference type="Proteomes" id="UP000675284"/>
    </source>
</evidence>
<reference evidence="3" key="1">
    <citation type="submission" date="2021-04" db="EMBL/GenBank/DDBJ databases">
        <title>Isolation and polyphasic classification of algal microorganism.</title>
        <authorList>
            <person name="Wang S."/>
        </authorList>
    </citation>
    <scope>NUCLEOTIDE SEQUENCE</scope>
    <source>
        <strain evidence="3">720a</strain>
    </source>
</reference>
<feature type="transmembrane region" description="Helical" evidence="1">
    <location>
        <begin position="45"/>
        <end position="68"/>
    </location>
</feature>
<accession>A0A941DQB2</accession>
<proteinExistence type="predicted"/>
<keyword evidence="4" id="KW-1185">Reference proteome</keyword>
<organism evidence="3 4">
    <name type="scientific">Virgibacillus salarius</name>
    <dbReference type="NCBI Taxonomy" id="447199"/>
    <lineage>
        <taxon>Bacteria</taxon>
        <taxon>Bacillati</taxon>
        <taxon>Bacillota</taxon>
        <taxon>Bacilli</taxon>
        <taxon>Bacillales</taxon>
        <taxon>Bacillaceae</taxon>
        <taxon>Virgibacillus</taxon>
    </lineage>
</organism>
<evidence type="ECO:0000259" key="2">
    <source>
        <dbReference type="Pfam" id="PF03816"/>
    </source>
</evidence>
<name>A0A941DQB2_9BACI</name>
<evidence type="ECO:0000256" key="1">
    <source>
        <dbReference type="SAM" id="Phobius"/>
    </source>
</evidence>
<keyword evidence="1" id="KW-0812">Transmembrane</keyword>
<dbReference type="Pfam" id="PF03816">
    <property type="entry name" value="LytR_cpsA_psr"/>
    <property type="match status" value="1"/>
</dbReference>
<dbReference type="InterPro" id="IPR004474">
    <property type="entry name" value="LytR_CpsA_psr"/>
</dbReference>
<protein>
    <submittedName>
        <fullName evidence="3">LCP family protein</fullName>
    </submittedName>
</protein>
<keyword evidence="1" id="KW-0472">Membrane</keyword>
<comment type="caution">
    <text evidence="3">The sequence shown here is derived from an EMBL/GenBank/DDBJ whole genome shotgun (WGS) entry which is preliminary data.</text>
</comment>
<evidence type="ECO:0000313" key="3">
    <source>
        <dbReference type="EMBL" id="MBR7794994.1"/>
    </source>
</evidence>
<dbReference type="EMBL" id="JAGSOT010000005">
    <property type="protein sequence ID" value="MBR7794994.1"/>
    <property type="molecule type" value="Genomic_DNA"/>
</dbReference>
<gene>
    <name evidence="3" type="ORF">KCX74_02935</name>
</gene>
<keyword evidence="1" id="KW-1133">Transmembrane helix</keyword>
<dbReference type="RefSeq" id="WP_166529927.1">
    <property type="nucleotide sequence ID" value="NZ_BAAACY010000167.1"/>
</dbReference>
<feature type="domain" description="Cell envelope-related transcriptional attenuator" evidence="2">
    <location>
        <begin position="98"/>
        <end position="177"/>
    </location>
</feature>
<dbReference type="Gene3D" id="3.30.420.590">
    <property type="match status" value="1"/>
</dbReference>